<protein>
    <submittedName>
        <fullName evidence="2">Uncharacterized protein</fullName>
    </submittedName>
</protein>
<organism evidence="2 3">
    <name type="scientific">Caerostris extrusa</name>
    <name type="common">Bark spider</name>
    <name type="synonym">Caerostris bankana</name>
    <dbReference type="NCBI Taxonomy" id="172846"/>
    <lineage>
        <taxon>Eukaryota</taxon>
        <taxon>Metazoa</taxon>
        <taxon>Ecdysozoa</taxon>
        <taxon>Arthropoda</taxon>
        <taxon>Chelicerata</taxon>
        <taxon>Arachnida</taxon>
        <taxon>Araneae</taxon>
        <taxon>Araneomorphae</taxon>
        <taxon>Entelegynae</taxon>
        <taxon>Araneoidea</taxon>
        <taxon>Araneidae</taxon>
        <taxon>Caerostris</taxon>
    </lineage>
</organism>
<evidence type="ECO:0000256" key="1">
    <source>
        <dbReference type="SAM" id="Phobius"/>
    </source>
</evidence>
<evidence type="ECO:0000313" key="3">
    <source>
        <dbReference type="Proteomes" id="UP001054945"/>
    </source>
</evidence>
<feature type="transmembrane region" description="Helical" evidence="1">
    <location>
        <begin position="300"/>
        <end position="326"/>
    </location>
</feature>
<dbReference type="AlphaFoldDB" id="A0AAV4XC78"/>
<keyword evidence="3" id="KW-1185">Reference proteome</keyword>
<dbReference type="EMBL" id="BPLR01017584">
    <property type="protein sequence ID" value="GIY92782.1"/>
    <property type="molecule type" value="Genomic_DNA"/>
</dbReference>
<dbReference type="Proteomes" id="UP001054945">
    <property type="component" value="Unassembled WGS sequence"/>
</dbReference>
<sequence>MEKGRACRSCLPPGLTLKADSLSTQCSEIIEHFSTEIAQAMAPKSVVRDVDELGRQICRYHLLALTLGTCADGTALRQELLERQQVACRSVVSVTAQLSHAFRRAESIPRKEVEELERSCRVLVACVHTLDRELRRTLHLYRVFPLAPDPDGARECHFIQTGVTDLKKNQSLQRATPLHLNATPTERFFKEMATPLHFDATPIERFFKERDSWLELEDEILKVHDLDVELHRDDVLGPILDYLTLCPKAGHLDPARGRALTHRFVPSQGDPGSKVSLDETSDLPDGYCDEETLFRKSSNLFCYIAAILAVACIGGGVLMGVIFMMIQ</sequence>
<comment type="caution">
    <text evidence="2">The sequence shown here is derived from an EMBL/GenBank/DDBJ whole genome shotgun (WGS) entry which is preliminary data.</text>
</comment>
<gene>
    <name evidence="2" type="primary">AVEN_199038_1</name>
    <name evidence="2" type="ORF">CEXT_370861</name>
</gene>
<name>A0AAV4XC78_CAEEX</name>
<evidence type="ECO:0000313" key="2">
    <source>
        <dbReference type="EMBL" id="GIY92782.1"/>
    </source>
</evidence>
<keyword evidence="1" id="KW-0472">Membrane</keyword>
<keyword evidence="1" id="KW-1133">Transmembrane helix</keyword>
<keyword evidence="1" id="KW-0812">Transmembrane</keyword>
<accession>A0AAV4XC78</accession>
<reference evidence="2 3" key="1">
    <citation type="submission" date="2021-06" db="EMBL/GenBank/DDBJ databases">
        <title>Caerostris extrusa draft genome.</title>
        <authorList>
            <person name="Kono N."/>
            <person name="Arakawa K."/>
        </authorList>
    </citation>
    <scope>NUCLEOTIDE SEQUENCE [LARGE SCALE GENOMIC DNA]</scope>
</reference>
<proteinExistence type="predicted"/>